<dbReference type="HOGENOM" id="CLU_105066_3_1_0"/>
<dbReference type="OrthoDB" id="9799835at2"/>
<gene>
    <name evidence="5" type="ordered locus">Rcas_0673</name>
</gene>
<dbReference type="Gene3D" id="4.10.520.10">
    <property type="entry name" value="IHF-like DNA-binding proteins"/>
    <property type="match status" value="1"/>
</dbReference>
<proteinExistence type="inferred from homology"/>
<sequence>MQKTDFIKAVAERANRSQKETKEIVDAALEVITEALKRGEKVTLTGFGTFEVRQRQAREGVNPQTRSKIHIPATRTPGFSASSTLKNAVKEG</sequence>
<dbReference type="CDD" id="cd13831">
    <property type="entry name" value="HU"/>
    <property type="match status" value="1"/>
</dbReference>
<dbReference type="PANTHER" id="PTHR33175">
    <property type="entry name" value="DNA-BINDING PROTEIN HU"/>
    <property type="match status" value="1"/>
</dbReference>
<dbReference type="PANTHER" id="PTHR33175:SF3">
    <property type="entry name" value="DNA-BINDING PROTEIN HU-BETA"/>
    <property type="match status" value="1"/>
</dbReference>
<keyword evidence="1" id="KW-0226">DNA condensation</keyword>
<feature type="compositionally biased region" description="Polar residues" evidence="4">
    <location>
        <begin position="77"/>
        <end position="86"/>
    </location>
</feature>
<keyword evidence="6" id="KW-1185">Reference proteome</keyword>
<evidence type="ECO:0000256" key="4">
    <source>
        <dbReference type="SAM" id="MobiDB-lite"/>
    </source>
</evidence>
<evidence type="ECO:0000256" key="3">
    <source>
        <dbReference type="RuleBase" id="RU003939"/>
    </source>
</evidence>
<dbReference type="Proteomes" id="UP000000263">
    <property type="component" value="Chromosome"/>
</dbReference>
<dbReference type="SMART" id="SM00411">
    <property type="entry name" value="BHL"/>
    <property type="match status" value="1"/>
</dbReference>
<dbReference type="GO" id="GO:0003677">
    <property type="term" value="F:DNA binding"/>
    <property type="evidence" value="ECO:0007669"/>
    <property type="project" value="UniProtKB-KW"/>
</dbReference>
<accession>A7NH50</accession>
<dbReference type="PRINTS" id="PR01727">
    <property type="entry name" value="DNABINDINGHU"/>
</dbReference>
<reference evidence="5 6" key="1">
    <citation type="submission" date="2007-08" db="EMBL/GenBank/DDBJ databases">
        <title>Complete sequence of Roseiflexus castenholzii DSM 13941.</title>
        <authorList>
            <consortium name="US DOE Joint Genome Institute"/>
            <person name="Copeland A."/>
            <person name="Lucas S."/>
            <person name="Lapidus A."/>
            <person name="Barry K."/>
            <person name="Glavina del Rio T."/>
            <person name="Dalin E."/>
            <person name="Tice H."/>
            <person name="Pitluck S."/>
            <person name="Thompson L.S."/>
            <person name="Brettin T."/>
            <person name="Bruce D."/>
            <person name="Detter J.C."/>
            <person name="Han C."/>
            <person name="Tapia R."/>
            <person name="Schmutz J."/>
            <person name="Larimer F."/>
            <person name="Land M."/>
            <person name="Hauser L."/>
            <person name="Kyrpides N."/>
            <person name="Mikhailova N."/>
            <person name="Bryant D.A."/>
            <person name="Hanada S."/>
            <person name="Tsukatani Y."/>
            <person name="Richardson P."/>
        </authorList>
    </citation>
    <scope>NUCLEOTIDE SEQUENCE [LARGE SCALE GENOMIC DNA]</scope>
    <source>
        <strain evidence="6">DSM 13941 / HLO8</strain>
    </source>
</reference>
<dbReference type="GO" id="GO:0030261">
    <property type="term" value="P:chromosome condensation"/>
    <property type="evidence" value="ECO:0007669"/>
    <property type="project" value="UniProtKB-KW"/>
</dbReference>
<dbReference type="Pfam" id="PF00216">
    <property type="entry name" value="Bac_DNA_binding"/>
    <property type="match status" value="1"/>
</dbReference>
<dbReference type="SUPFAM" id="SSF47729">
    <property type="entry name" value="IHF-like DNA-binding proteins"/>
    <property type="match status" value="1"/>
</dbReference>
<dbReference type="GO" id="GO:0030527">
    <property type="term" value="F:structural constituent of chromatin"/>
    <property type="evidence" value="ECO:0007669"/>
    <property type="project" value="InterPro"/>
</dbReference>
<dbReference type="KEGG" id="rca:Rcas_0673"/>
<dbReference type="GO" id="GO:0005829">
    <property type="term" value="C:cytosol"/>
    <property type="evidence" value="ECO:0007669"/>
    <property type="project" value="TreeGrafter"/>
</dbReference>
<dbReference type="eggNOG" id="COG0776">
    <property type="taxonomic scope" value="Bacteria"/>
</dbReference>
<dbReference type="InterPro" id="IPR010992">
    <property type="entry name" value="IHF-like_DNA-bd_dom_sf"/>
</dbReference>
<feature type="region of interest" description="Disordered" evidence="4">
    <location>
        <begin position="55"/>
        <end position="92"/>
    </location>
</feature>
<protein>
    <submittedName>
        <fullName evidence="5">Histone family protein DNA-binding protein</fullName>
    </submittedName>
</protein>
<evidence type="ECO:0000256" key="1">
    <source>
        <dbReference type="ARBA" id="ARBA00023067"/>
    </source>
</evidence>
<name>A7NH50_ROSCS</name>
<keyword evidence="2 5" id="KW-0238">DNA-binding</keyword>
<organism evidence="5 6">
    <name type="scientific">Roseiflexus castenholzii (strain DSM 13941 / HLO8)</name>
    <dbReference type="NCBI Taxonomy" id="383372"/>
    <lineage>
        <taxon>Bacteria</taxon>
        <taxon>Bacillati</taxon>
        <taxon>Chloroflexota</taxon>
        <taxon>Chloroflexia</taxon>
        <taxon>Chloroflexales</taxon>
        <taxon>Roseiflexineae</taxon>
        <taxon>Roseiflexaceae</taxon>
        <taxon>Roseiflexus</taxon>
    </lineage>
</organism>
<comment type="similarity">
    <text evidence="3">Belongs to the bacterial histone-like protein family.</text>
</comment>
<dbReference type="PROSITE" id="PS00045">
    <property type="entry name" value="HISTONE_LIKE"/>
    <property type="match status" value="1"/>
</dbReference>
<dbReference type="STRING" id="383372.Rcas_0673"/>
<dbReference type="AlphaFoldDB" id="A7NH50"/>
<dbReference type="RefSeq" id="WP_012119228.1">
    <property type="nucleotide sequence ID" value="NC_009767.1"/>
</dbReference>
<evidence type="ECO:0000313" key="6">
    <source>
        <dbReference type="Proteomes" id="UP000000263"/>
    </source>
</evidence>
<dbReference type="InterPro" id="IPR020816">
    <property type="entry name" value="Histone-like_DNA-bd_CS"/>
</dbReference>
<dbReference type="InterPro" id="IPR000119">
    <property type="entry name" value="Hist_DNA-bd"/>
</dbReference>
<dbReference type="EMBL" id="CP000804">
    <property type="protein sequence ID" value="ABU56797.1"/>
    <property type="molecule type" value="Genomic_DNA"/>
</dbReference>
<evidence type="ECO:0000313" key="5">
    <source>
        <dbReference type="EMBL" id="ABU56797.1"/>
    </source>
</evidence>
<evidence type="ECO:0000256" key="2">
    <source>
        <dbReference type="ARBA" id="ARBA00023125"/>
    </source>
</evidence>